<accession>A0A0F9RZ68</accession>
<feature type="transmembrane region" description="Helical" evidence="2">
    <location>
        <begin position="26"/>
        <end position="45"/>
    </location>
</feature>
<gene>
    <name evidence="3" type="ORF">LCGC14_0836270</name>
</gene>
<reference evidence="3" key="1">
    <citation type="journal article" date="2015" name="Nature">
        <title>Complex archaea that bridge the gap between prokaryotes and eukaryotes.</title>
        <authorList>
            <person name="Spang A."/>
            <person name="Saw J.H."/>
            <person name="Jorgensen S.L."/>
            <person name="Zaremba-Niedzwiedzka K."/>
            <person name="Martijn J."/>
            <person name="Lind A.E."/>
            <person name="van Eijk R."/>
            <person name="Schleper C."/>
            <person name="Guy L."/>
            <person name="Ettema T.J."/>
        </authorList>
    </citation>
    <scope>NUCLEOTIDE SEQUENCE</scope>
</reference>
<name>A0A0F9RZ68_9ZZZZ</name>
<evidence type="ECO:0000256" key="2">
    <source>
        <dbReference type="SAM" id="Phobius"/>
    </source>
</evidence>
<feature type="compositionally biased region" description="Basic and acidic residues" evidence="1">
    <location>
        <begin position="80"/>
        <end position="92"/>
    </location>
</feature>
<keyword evidence="2" id="KW-1133">Transmembrane helix</keyword>
<dbReference type="AlphaFoldDB" id="A0A0F9RZ68"/>
<organism evidence="3">
    <name type="scientific">marine sediment metagenome</name>
    <dbReference type="NCBI Taxonomy" id="412755"/>
    <lineage>
        <taxon>unclassified sequences</taxon>
        <taxon>metagenomes</taxon>
        <taxon>ecological metagenomes</taxon>
    </lineage>
</organism>
<sequence>MKIRNEQGKVTEEIGVGEMALETGQAFAALVAAGTVVFGGAYLLARGVVWGAEKVANLFSDEEDEDEDEDEDAAPNQTGAEKRREEKVEPKSTQDQIDTLAGELLSMGDQLKKLLESVEKIGKETVKKSKATG</sequence>
<keyword evidence="2" id="KW-0472">Membrane</keyword>
<feature type="region of interest" description="Disordered" evidence="1">
    <location>
        <begin position="60"/>
        <end position="96"/>
    </location>
</feature>
<protein>
    <submittedName>
        <fullName evidence="3">Uncharacterized protein</fullName>
    </submittedName>
</protein>
<evidence type="ECO:0000313" key="3">
    <source>
        <dbReference type="EMBL" id="KKN30221.1"/>
    </source>
</evidence>
<feature type="compositionally biased region" description="Acidic residues" evidence="1">
    <location>
        <begin position="60"/>
        <end position="73"/>
    </location>
</feature>
<dbReference type="EMBL" id="LAZR01002425">
    <property type="protein sequence ID" value="KKN30221.1"/>
    <property type="molecule type" value="Genomic_DNA"/>
</dbReference>
<keyword evidence="2" id="KW-0812">Transmembrane</keyword>
<proteinExistence type="predicted"/>
<evidence type="ECO:0000256" key="1">
    <source>
        <dbReference type="SAM" id="MobiDB-lite"/>
    </source>
</evidence>
<comment type="caution">
    <text evidence="3">The sequence shown here is derived from an EMBL/GenBank/DDBJ whole genome shotgun (WGS) entry which is preliminary data.</text>
</comment>